<dbReference type="Pfam" id="PF17862">
    <property type="entry name" value="AAA_lid_3"/>
    <property type="match status" value="1"/>
</dbReference>
<dbReference type="SUPFAM" id="SSF52540">
    <property type="entry name" value="P-loop containing nucleoside triphosphate hydrolases"/>
    <property type="match status" value="1"/>
</dbReference>
<dbReference type="EMBL" id="QZWG01000016">
    <property type="protein sequence ID" value="RZB61545.1"/>
    <property type="molecule type" value="Genomic_DNA"/>
</dbReference>
<evidence type="ECO:0000313" key="4">
    <source>
        <dbReference type="EMBL" id="RZB61545.1"/>
    </source>
</evidence>
<evidence type="ECO:0000256" key="2">
    <source>
        <dbReference type="ARBA" id="ARBA00022840"/>
    </source>
</evidence>
<organism evidence="4 5">
    <name type="scientific">Glycine soja</name>
    <name type="common">Wild soybean</name>
    <dbReference type="NCBI Taxonomy" id="3848"/>
    <lineage>
        <taxon>Eukaryota</taxon>
        <taxon>Viridiplantae</taxon>
        <taxon>Streptophyta</taxon>
        <taxon>Embryophyta</taxon>
        <taxon>Tracheophyta</taxon>
        <taxon>Spermatophyta</taxon>
        <taxon>Magnoliopsida</taxon>
        <taxon>eudicotyledons</taxon>
        <taxon>Gunneridae</taxon>
        <taxon>Pentapetalae</taxon>
        <taxon>rosids</taxon>
        <taxon>fabids</taxon>
        <taxon>Fabales</taxon>
        <taxon>Fabaceae</taxon>
        <taxon>Papilionoideae</taxon>
        <taxon>50 kb inversion clade</taxon>
        <taxon>NPAAA clade</taxon>
        <taxon>indigoferoid/millettioid clade</taxon>
        <taxon>Phaseoleae</taxon>
        <taxon>Glycine</taxon>
        <taxon>Glycine subgen. Soja</taxon>
    </lineage>
</organism>
<sequence>MSNERKAHAFPNDLGIPPSKMFDPIVEDSNRDGNLVLSGILPFNGFSERSNVFMAENIERDFQFDGVYFLQVDCHLDQDAATGRDFQVDVGLNPADKNSQQDLSIPNEKESQTELEFFRQNEKMKDQATTFFAIRTKTGFLYHYDEHMFDHKKTRKFITSGHFINFLLRILVGLPSVENREMILKILLAKEKHENLDFKELATMTEGYTGSDLKNLCITAAYRPVRELIQQERMKEMVAASFASEGSVMNELKHWNDLYGEGGSRKKQQLT</sequence>
<dbReference type="PANTHER" id="PTHR45644">
    <property type="entry name" value="AAA ATPASE, PUTATIVE (AFU_ORTHOLOGUE AFUA_2G12920)-RELATED-RELATED"/>
    <property type="match status" value="1"/>
</dbReference>
<dbReference type="InterPro" id="IPR027417">
    <property type="entry name" value="P-loop_NTPase"/>
</dbReference>
<dbReference type="InterPro" id="IPR051701">
    <property type="entry name" value="Mito_OM_Translocase_MSP1"/>
</dbReference>
<keyword evidence="1" id="KW-0547">Nucleotide-binding</keyword>
<dbReference type="InterPro" id="IPR041569">
    <property type="entry name" value="AAA_lid_3"/>
</dbReference>
<comment type="caution">
    <text evidence="4">The sequence shown here is derived from an EMBL/GenBank/DDBJ whole genome shotgun (WGS) entry which is preliminary data.</text>
</comment>
<protein>
    <recommendedName>
        <fullName evidence="3">AAA ATPase AAA+ lid domain-containing protein</fullName>
    </recommendedName>
</protein>
<accession>A0A445GJZ7</accession>
<dbReference type="GO" id="GO:0005524">
    <property type="term" value="F:ATP binding"/>
    <property type="evidence" value="ECO:0007669"/>
    <property type="project" value="UniProtKB-KW"/>
</dbReference>
<dbReference type="PANTHER" id="PTHR45644:SF83">
    <property type="entry name" value="P-LOOP CONTAINING NUCLEOSIDE TRIPHOSPHATE HYDROLASES SUPERFAMILY PROTEIN"/>
    <property type="match status" value="1"/>
</dbReference>
<keyword evidence="5" id="KW-1185">Reference proteome</keyword>
<dbReference type="GO" id="GO:0005741">
    <property type="term" value="C:mitochondrial outer membrane"/>
    <property type="evidence" value="ECO:0007669"/>
    <property type="project" value="TreeGrafter"/>
</dbReference>
<proteinExistence type="predicted"/>
<name>A0A445GJZ7_GLYSO</name>
<dbReference type="Gene3D" id="1.10.8.60">
    <property type="match status" value="1"/>
</dbReference>
<dbReference type="Proteomes" id="UP000289340">
    <property type="component" value="Chromosome 16"/>
</dbReference>
<dbReference type="AlphaFoldDB" id="A0A445GJZ7"/>
<evidence type="ECO:0000259" key="3">
    <source>
        <dbReference type="Pfam" id="PF17862"/>
    </source>
</evidence>
<feature type="domain" description="AAA ATPase AAA+ lid" evidence="3">
    <location>
        <begin position="195"/>
        <end position="236"/>
    </location>
</feature>
<evidence type="ECO:0000313" key="5">
    <source>
        <dbReference type="Proteomes" id="UP000289340"/>
    </source>
</evidence>
<evidence type="ECO:0000256" key="1">
    <source>
        <dbReference type="ARBA" id="ARBA00022741"/>
    </source>
</evidence>
<gene>
    <name evidence="4" type="ORF">D0Y65_044031</name>
</gene>
<reference evidence="4 5" key="1">
    <citation type="submission" date="2018-09" db="EMBL/GenBank/DDBJ databases">
        <title>A high-quality reference genome of wild soybean provides a powerful tool to mine soybean genomes.</title>
        <authorList>
            <person name="Xie M."/>
            <person name="Chung C.Y.L."/>
            <person name="Li M.-W."/>
            <person name="Wong F.-L."/>
            <person name="Chan T.-F."/>
            <person name="Lam H.-M."/>
        </authorList>
    </citation>
    <scope>NUCLEOTIDE SEQUENCE [LARGE SCALE GENOMIC DNA]</scope>
    <source>
        <strain evidence="5">cv. W05</strain>
        <tissue evidence="4">Hypocotyl of etiolated seedlings</tissue>
    </source>
</reference>
<keyword evidence="2" id="KW-0067">ATP-binding</keyword>